<protein>
    <submittedName>
        <fullName evidence="8">Uncharacterized protein</fullName>
    </submittedName>
</protein>
<keyword evidence="9" id="KW-1185">Reference proteome</keyword>
<dbReference type="GO" id="GO:0016020">
    <property type="term" value="C:membrane"/>
    <property type="evidence" value="ECO:0007669"/>
    <property type="project" value="UniProtKB-SubCell"/>
</dbReference>
<dbReference type="Proteomes" id="UP000271974">
    <property type="component" value="Unassembled WGS sequence"/>
</dbReference>
<evidence type="ECO:0000256" key="7">
    <source>
        <dbReference type="SAM" id="Phobius"/>
    </source>
</evidence>
<keyword evidence="4 7" id="KW-1133">Transmembrane helix</keyword>
<accession>A0A3S1B111</accession>
<name>A0A3S1B111_ELYCH</name>
<organism evidence="8 9">
    <name type="scientific">Elysia chlorotica</name>
    <name type="common">Eastern emerald elysia</name>
    <name type="synonym">Sea slug</name>
    <dbReference type="NCBI Taxonomy" id="188477"/>
    <lineage>
        <taxon>Eukaryota</taxon>
        <taxon>Metazoa</taxon>
        <taxon>Spiralia</taxon>
        <taxon>Lophotrochozoa</taxon>
        <taxon>Mollusca</taxon>
        <taxon>Gastropoda</taxon>
        <taxon>Heterobranchia</taxon>
        <taxon>Euthyneura</taxon>
        <taxon>Panpulmonata</taxon>
        <taxon>Sacoglossa</taxon>
        <taxon>Placobranchoidea</taxon>
        <taxon>Plakobranchidae</taxon>
        <taxon>Elysia</taxon>
    </lineage>
</organism>
<evidence type="ECO:0000256" key="5">
    <source>
        <dbReference type="ARBA" id="ARBA00023136"/>
    </source>
</evidence>
<comment type="subcellular location">
    <subcellularLocation>
        <location evidence="1">Membrane</location>
    </subcellularLocation>
</comment>
<feature type="region of interest" description="Disordered" evidence="6">
    <location>
        <begin position="81"/>
        <end position="126"/>
    </location>
</feature>
<reference evidence="8 9" key="1">
    <citation type="submission" date="2019-01" db="EMBL/GenBank/DDBJ databases">
        <title>A draft genome assembly of the solar-powered sea slug Elysia chlorotica.</title>
        <authorList>
            <person name="Cai H."/>
            <person name="Li Q."/>
            <person name="Fang X."/>
            <person name="Li J."/>
            <person name="Curtis N.E."/>
            <person name="Altenburger A."/>
            <person name="Shibata T."/>
            <person name="Feng M."/>
            <person name="Maeda T."/>
            <person name="Schwartz J.A."/>
            <person name="Shigenobu S."/>
            <person name="Lundholm N."/>
            <person name="Nishiyama T."/>
            <person name="Yang H."/>
            <person name="Hasebe M."/>
            <person name="Li S."/>
            <person name="Pierce S.K."/>
            <person name="Wang J."/>
        </authorList>
    </citation>
    <scope>NUCLEOTIDE SEQUENCE [LARGE SCALE GENOMIC DNA]</scope>
    <source>
        <strain evidence="8">EC2010</strain>
        <tissue evidence="8">Whole organism of an adult</tissue>
    </source>
</reference>
<dbReference type="Pfam" id="PF04505">
    <property type="entry name" value="CD225"/>
    <property type="match status" value="1"/>
</dbReference>
<dbReference type="AlphaFoldDB" id="A0A3S1B111"/>
<feature type="transmembrane region" description="Helical" evidence="7">
    <location>
        <begin position="191"/>
        <end position="216"/>
    </location>
</feature>
<comment type="similarity">
    <text evidence="2">Belongs to the CD225/Dispanin family.</text>
</comment>
<dbReference type="EMBL" id="RQTK01000927">
    <property type="protein sequence ID" value="RUS73534.1"/>
    <property type="molecule type" value="Genomic_DNA"/>
</dbReference>
<keyword evidence="3 7" id="KW-0812">Transmembrane</keyword>
<dbReference type="InterPro" id="IPR007593">
    <property type="entry name" value="CD225/Dispanin_fam"/>
</dbReference>
<feature type="transmembrane region" description="Helical" evidence="7">
    <location>
        <begin position="244"/>
        <end position="263"/>
    </location>
</feature>
<keyword evidence="5 7" id="KW-0472">Membrane</keyword>
<dbReference type="OrthoDB" id="6287564at2759"/>
<evidence type="ECO:0000256" key="6">
    <source>
        <dbReference type="SAM" id="MobiDB-lite"/>
    </source>
</evidence>
<evidence type="ECO:0000313" key="9">
    <source>
        <dbReference type="Proteomes" id="UP000271974"/>
    </source>
</evidence>
<evidence type="ECO:0000313" key="8">
    <source>
        <dbReference type="EMBL" id="RUS73534.1"/>
    </source>
</evidence>
<proteinExistence type="inferred from homology"/>
<gene>
    <name evidence="8" type="ORF">EGW08_018719</name>
</gene>
<comment type="caution">
    <text evidence="8">The sequence shown here is derived from an EMBL/GenBank/DDBJ whole genome shotgun (WGS) entry which is preliminary data.</text>
</comment>
<evidence type="ECO:0000256" key="1">
    <source>
        <dbReference type="ARBA" id="ARBA00004370"/>
    </source>
</evidence>
<evidence type="ECO:0000256" key="3">
    <source>
        <dbReference type="ARBA" id="ARBA00022692"/>
    </source>
</evidence>
<evidence type="ECO:0000256" key="2">
    <source>
        <dbReference type="ARBA" id="ARBA00006843"/>
    </source>
</evidence>
<sequence length="281" mass="30533">MAYKDSFGFTHLVEDSDDDDQALDLSNSHLDVDLQPHLSSLETATSITGHVTAADDFENPELQPPEHNTEIVGTSKIVSLSNGIHSSSTSEEEGEESTPSGMDSVSSSNNASNNADAHVNGSSVEEQLPETLNVAPVQTNVQVQFSNSKGEVQVVQQSTSTRPDGSYYINTHGVPQQWSEPERPLRKRKILMIKIFSIVACVFFFPSGIPAAYYAFQIDKEFNEGILRGNIDKAQKLARRSEKLIVLSIVMSVVVATLIVALIKRPYSGASHHHPSGVNVG</sequence>
<evidence type="ECO:0000256" key="4">
    <source>
        <dbReference type="ARBA" id="ARBA00022989"/>
    </source>
</evidence>
<feature type="compositionally biased region" description="Low complexity" evidence="6">
    <location>
        <begin position="97"/>
        <end position="120"/>
    </location>
</feature>